<organism evidence="2 3">
    <name type="scientific">Microbacterium esteraromaticum</name>
    <dbReference type="NCBI Taxonomy" id="57043"/>
    <lineage>
        <taxon>Bacteria</taxon>
        <taxon>Bacillati</taxon>
        <taxon>Actinomycetota</taxon>
        <taxon>Actinomycetes</taxon>
        <taxon>Micrococcales</taxon>
        <taxon>Microbacteriaceae</taxon>
        <taxon>Microbacterium</taxon>
    </lineage>
</organism>
<dbReference type="RefSeq" id="WP_206822854.1">
    <property type="nucleotide sequence ID" value="NZ_JAEMWU010000001.1"/>
</dbReference>
<reference evidence="2" key="1">
    <citation type="submission" date="2020-12" db="EMBL/GenBank/DDBJ databases">
        <title>PHA producing bacteria isolated from mangrove.</title>
        <authorList>
            <person name="Zheng W."/>
            <person name="Yu S."/>
            <person name="Huang Y."/>
        </authorList>
    </citation>
    <scope>NUCLEOTIDE SEQUENCE</scope>
    <source>
        <strain evidence="2">GN8-5</strain>
    </source>
</reference>
<accession>A0A939DU43</accession>
<evidence type="ECO:0000259" key="1">
    <source>
        <dbReference type="Pfam" id="PF06259"/>
    </source>
</evidence>
<gene>
    <name evidence="2" type="ORF">JF543_04625</name>
</gene>
<sequence>MTEEFRAALANADLPETTLARLRRVQDVLAADPQARLESFWMSDGEPYAVVSFGDIDQADLVVYLLHGTETTLDVFEDWANAAQRTCMDVIRSCVSRGEPRRVATVVWFGWDSGTHVTTLATKHATIGAARLAVDLDRLKARTPRAHIALVTYSYSSTLLGELFAMNIAGAVSTAFSIASAGVTQAASIAIGDAITRGDVVVYATEGADDSIAPLGRLGQHPVDPRDIPGVIGYDCDGGEAPGIEGGVVVGLAVQGHASQSSIDEHGVRRAGYFDEHAQGYLTMVDYLADAATDGR</sequence>
<dbReference type="Pfam" id="PF06259">
    <property type="entry name" value="Abhydrolase_8"/>
    <property type="match status" value="1"/>
</dbReference>
<dbReference type="Proteomes" id="UP000664385">
    <property type="component" value="Unassembled WGS sequence"/>
</dbReference>
<comment type="caution">
    <text evidence="2">The sequence shown here is derived from an EMBL/GenBank/DDBJ whole genome shotgun (WGS) entry which is preliminary data.</text>
</comment>
<protein>
    <recommendedName>
        <fullName evidence="1">DUF1023 domain-containing protein</fullName>
    </recommendedName>
</protein>
<proteinExistence type="predicted"/>
<name>A0A939DU43_9MICO</name>
<dbReference type="AlphaFoldDB" id="A0A939DU43"/>
<dbReference type="InterPro" id="IPR010427">
    <property type="entry name" value="DUF1023"/>
</dbReference>
<dbReference type="EMBL" id="JAEMWU010000001">
    <property type="protein sequence ID" value="MBN8205240.1"/>
    <property type="molecule type" value="Genomic_DNA"/>
</dbReference>
<evidence type="ECO:0000313" key="3">
    <source>
        <dbReference type="Proteomes" id="UP000664385"/>
    </source>
</evidence>
<evidence type="ECO:0000313" key="2">
    <source>
        <dbReference type="EMBL" id="MBN8205240.1"/>
    </source>
</evidence>
<feature type="domain" description="DUF1023" evidence="1">
    <location>
        <begin position="48"/>
        <end position="218"/>
    </location>
</feature>